<name>A0A6A5HWJ6_CAERE</name>
<dbReference type="AlphaFoldDB" id="A0A6A5HWJ6"/>
<accession>A0A6A5HWJ6</accession>
<gene>
    <name evidence="1" type="ORF">GCK72_003092</name>
</gene>
<dbReference type="InterPro" id="IPR036085">
    <property type="entry name" value="PAZ_dom_sf"/>
</dbReference>
<reference evidence="1 2" key="1">
    <citation type="submission" date="2019-12" db="EMBL/GenBank/DDBJ databases">
        <title>Chromosome-level assembly of the Caenorhabditis remanei genome.</title>
        <authorList>
            <person name="Teterina A.A."/>
            <person name="Willis J.H."/>
            <person name="Phillips P.C."/>
        </authorList>
    </citation>
    <scope>NUCLEOTIDE SEQUENCE [LARGE SCALE GENOMIC DNA]</scope>
    <source>
        <strain evidence="1 2">PX506</strain>
        <tissue evidence="1">Whole organism</tissue>
    </source>
</reference>
<evidence type="ECO:0000313" key="1">
    <source>
        <dbReference type="EMBL" id="KAF1771266.1"/>
    </source>
</evidence>
<dbReference type="CTD" id="78773511"/>
<dbReference type="SUPFAM" id="SSF101690">
    <property type="entry name" value="PAZ domain"/>
    <property type="match status" value="1"/>
</dbReference>
<comment type="caution">
    <text evidence="1">The sequence shown here is derived from an EMBL/GenBank/DDBJ whole genome shotgun (WGS) entry which is preliminary data.</text>
</comment>
<dbReference type="RefSeq" id="XP_053592453.1">
    <property type="nucleotide sequence ID" value="XM_053723808.1"/>
</dbReference>
<dbReference type="KEGG" id="crq:GCK72_003092"/>
<dbReference type="GeneID" id="78773511"/>
<dbReference type="Proteomes" id="UP000483820">
    <property type="component" value="Chromosome I"/>
</dbReference>
<organism evidence="1 2">
    <name type="scientific">Caenorhabditis remanei</name>
    <name type="common">Caenorhabditis vulgaris</name>
    <dbReference type="NCBI Taxonomy" id="31234"/>
    <lineage>
        <taxon>Eukaryota</taxon>
        <taxon>Metazoa</taxon>
        <taxon>Ecdysozoa</taxon>
        <taxon>Nematoda</taxon>
        <taxon>Chromadorea</taxon>
        <taxon>Rhabditida</taxon>
        <taxon>Rhabditina</taxon>
        <taxon>Rhabditomorpha</taxon>
        <taxon>Rhabditoidea</taxon>
        <taxon>Rhabditidae</taxon>
        <taxon>Peloderinae</taxon>
        <taxon>Caenorhabditis</taxon>
    </lineage>
</organism>
<proteinExistence type="predicted"/>
<evidence type="ECO:0000313" key="2">
    <source>
        <dbReference type="Proteomes" id="UP000483820"/>
    </source>
</evidence>
<protein>
    <submittedName>
        <fullName evidence="1">Uncharacterized protein</fullName>
    </submittedName>
</protein>
<sequence length="111" mass="13221">MAISLIVWLNTHIPDWNTRTDRLINMRLETLDPLAVRFTHRGGRVHRTVRVHSIRPTNCYFYNAHRREWLTVFDYFYARYGLSLVDRNTLISFVGREELGLFPLESLAIEE</sequence>
<dbReference type="Gene3D" id="2.170.260.10">
    <property type="entry name" value="paz domain"/>
    <property type="match status" value="1"/>
</dbReference>
<dbReference type="EMBL" id="WUAV01000001">
    <property type="protein sequence ID" value="KAF1771266.1"/>
    <property type="molecule type" value="Genomic_DNA"/>
</dbReference>